<dbReference type="PROSITE" id="PS50977">
    <property type="entry name" value="HTH_TETR_2"/>
    <property type="match status" value="1"/>
</dbReference>
<dbReference type="SUPFAM" id="SSF46689">
    <property type="entry name" value="Homeodomain-like"/>
    <property type="match status" value="1"/>
</dbReference>
<reference evidence="6 7" key="1">
    <citation type="submission" date="2016-10" db="EMBL/GenBank/DDBJ databases">
        <authorList>
            <person name="de Groot N.N."/>
        </authorList>
    </citation>
    <scope>NUCLEOTIDE SEQUENCE [LARGE SCALE GENOMIC DNA]</scope>
    <source>
        <strain evidence="6 7">CGMCC 1.7056</strain>
    </source>
</reference>
<keyword evidence="2 4" id="KW-0238">DNA-binding</keyword>
<dbReference type="InterPro" id="IPR036271">
    <property type="entry name" value="Tet_transcr_reg_TetR-rel_C_sf"/>
</dbReference>
<dbReference type="Gene3D" id="1.10.357.10">
    <property type="entry name" value="Tetracycline Repressor, domain 2"/>
    <property type="match status" value="1"/>
</dbReference>
<sequence length="198" mass="21358">MADTSATRIRRQRSDARRSIDAILDAARSTLGDRPDASMDEVAAVAGVARQTVYAHFPSRAALVAALVEAARTEGLATLEAARLDDLPPVEALDAFLTVSWDLVRRYPLLLEPALNRSPRTGGVDSHDAVRPALERILRRGQRLGDFDRVLPAAWLATAIIELGHAAADQVTAGALTVRKAEAALWESVLRLCGHRPS</sequence>
<dbReference type="SUPFAM" id="SSF48498">
    <property type="entry name" value="Tetracyclin repressor-like, C-terminal domain"/>
    <property type="match status" value="1"/>
</dbReference>
<dbReference type="OrthoDB" id="3869819at2"/>
<dbReference type="RefSeq" id="WP_091120645.1">
    <property type="nucleotide sequence ID" value="NZ_FOLB01000002.1"/>
</dbReference>
<feature type="DNA-binding region" description="H-T-H motif" evidence="4">
    <location>
        <begin position="38"/>
        <end position="57"/>
    </location>
</feature>
<accession>A0A1I1F0F7</accession>
<dbReference type="GO" id="GO:0003700">
    <property type="term" value="F:DNA-binding transcription factor activity"/>
    <property type="evidence" value="ECO:0007669"/>
    <property type="project" value="TreeGrafter"/>
</dbReference>
<evidence type="ECO:0000256" key="4">
    <source>
        <dbReference type="PROSITE-ProRule" id="PRU00335"/>
    </source>
</evidence>
<evidence type="ECO:0000256" key="2">
    <source>
        <dbReference type="ARBA" id="ARBA00023125"/>
    </source>
</evidence>
<dbReference type="AlphaFoldDB" id="A0A1I1F0F7"/>
<protein>
    <submittedName>
        <fullName evidence="6">Transcriptional regulator, TetR family</fullName>
    </submittedName>
</protein>
<dbReference type="EMBL" id="FOLB01000002">
    <property type="protein sequence ID" value="SFB92757.1"/>
    <property type="molecule type" value="Genomic_DNA"/>
</dbReference>
<dbReference type="PANTHER" id="PTHR30055:SF234">
    <property type="entry name" value="HTH-TYPE TRANSCRIPTIONAL REGULATOR BETI"/>
    <property type="match status" value="1"/>
</dbReference>
<feature type="domain" description="HTH tetR-type" evidence="5">
    <location>
        <begin position="17"/>
        <end position="75"/>
    </location>
</feature>
<dbReference type="Proteomes" id="UP000198832">
    <property type="component" value="Unassembled WGS sequence"/>
</dbReference>
<organism evidence="6 7">
    <name type="scientific">Nocardioides terrae</name>
    <dbReference type="NCBI Taxonomy" id="574651"/>
    <lineage>
        <taxon>Bacteria</taxon>
        <taxon>Bacillati</taxon>
        <taxon>Actinomycetota</taxon>
        <taxon>Actinomycetes</taxon>
        <taxon>Propionibacteriales</taxon>
        <taxon>Nocardioidaceae</taxon>
        <taxon>Nocardioides</taxon>
    </lineage>
</organism>
<dbReference type="InterPro" id="IPR009057">
    <property type="entry name" value="Homeodomain-like_sf"/>
</dbReference>
<keyword evidence="7" id="KW-1185">Reference proteome</keyword>
<dbReference type="InterPro" id="IPR050109">
    <property type="entry name" value="HTH-type_TetR-like_transc_reg"/>
</dbReference>
<dbReference type="PANTHER" id="PTHR30055">
    <property type="entry name" value="HTH-TYPE TRANSCRIPTIONAL REGULATOR RUTR"/>
    <property type="match status" value="1"/>
</dbReference>
<name>A0A1I1F0F7_9ACTN</name>
<proteinExistence type="predicted"/>
<gene>
    <name evidence="6" type="ORF">SAMN04487968_102327</name>
</gene>
<dbReference type="Pfam" id="PF00440">
    <property type="entry name" value="TetR_N"/>
    <property type="match status" value="1"/>
</dbReference>
<evidence type="ECO:0000256" key="3">
    <source>
        <dbReference type="ARBA" id="ARBA00023163"/>
    </source>
</evidence>
<keyword evidence="1" id="KW-0805">Transcription regulation</keyword>
<dbReference type="InterPro" id="IPR001647">
    <property type="entry name" value="HTH_TetR"/>
</dbReference>
<keyword evidence="3" id="KW-0804">Transcription</keyword>
<dbReference type="GO" id="GO:0000976">
    <property type="term" value="F:transcription cis-regulatory region binding"/>
    <property type="evidence" value="ECO:0007669"/>
    <property type="project" value="TreeGrafter"/>
</dbReference>
<evidence type="ECO:0000313" key="7">
    <source>
        <dbReference type="Proteomes" id="UP000198832"/>
    </source>
</evidence>
<evidence type="ECO:0000313" key="6">
    <source>
        <dbReference type="EMBL" id="SFB92757.1"/>
    </source>
</evidence>
<evidence type="ECO:0000256" key="1">
    <source>
        <dbReference type="ARBA" id="ARBA00023015"/>
    </source>
</evidence>
<evidence type="ECO:0000259" key="5">
    <source>
        <dbReference type="PROSITE" id="PS50977"/>
    </source>
</evidence>
<dbReference type="STRING" id="574651.SAMN04487968_102327"/>